<keyword evidence="7" id="KW-1185">Reference proteome</keyword>
<keyword evidence="3" id="KW-0804">Transcription</keyword>
<evidence type="ECO:0000313" key="7">
    <source>
        <dbReference type="Proteomes" id="UP000242875"/>
    </source>
</evidence>
<dbReference type="InterPro" id="IPR021740">
    <property type="entry name" value="Velvet"/>
</dbReference>
<comment type="caution">
    <text evidence="6">The sequence shown here is derived from an EMBL/GenBank/DDBJ whole genome shotgun (WGS) entry which is preliminary data.</text>
</comment>
<dbReference type="InterPro" id="IPR037525">
    <property type="entry name" value="Velvet_dom"/>
</dbReference>
<reference evidence="6 7" key="1">
    <citation type="journal article" date="2017" name="Mycologia">
        <title>Bifiguratus adelaidae, gen. et sp. nov., a new member of Mucoromycotina in endophytic and soil-dwelling habitats.</title>
        <authorList>
            <person name="Torres-Cruz T.J."/>
            <person name="Billingsley Tobias T.L."/>
            <person name="Almatruk M."/>
            <person name="Hesse C."/>
            <person name="Kuske C.R."/>
            <person name="Desiro A."/>
            <person name="Benucci G.M."/>
            <person name="Bonito G."/>
            <person name="Stajich J.E."/>
            <person name="Dunlap C."/>
            <person name="Arnold A.E."/>
            <person name="Porras-Alfaro A."/>
        </authorList>
    </citation>
    <scope>NUCLEOTIDE SEQUENCE [LARGE SCALE GENOMIC DNA]</scope>
    <source>
        <strain evidence="6 7">AZ0501</strain>
    </source>
</reference>
<evidence type="ECO:0000256" key="2">
    <source>
        <dbReference type="ARBA" id="ARBA00023015"/>
    </source>
</evidence>
<evidence type="ECO:0000256" key="3">
    <source>
        <dbReference type="ARBA" id="ARBA00023163"/>
    </source>
</evidence>
<keyword evidence="4" id="KW-0539">Nucleus</keyword>
<name>A0A261XW56_9FUNG</name>
<comment type="subcellular location">
    <subcellularLocation>
        <location evidence="1">Nucleus</location>
    </subcellularLocation>
</comment>
<accession>A0A261XW56</accession>
<dbReference type="Pfam" id="PF11754">
    <property type="entry name" value="Velvet"/>
    <property type="match status" value="1"/>
</dbReference>
<organism evidence="6 7">
    <name type="scientific">Bifiguratus adelaidae</name>
    <dbReference type="NCBI Taxonomy" id="1938954"/>
    <lineage>
        <taxon>Eukaryota</taxon>
        <taxon>Fungi</taxon>
        <taxon>Fungi incertae sedis</taxon>
        <taxon>Mucoromycota</taxon>
        <taxon>Mucoromycotina</taxon>
        <taxon>Endogonomycetes</taxon>
        <taxon>Endogonales</taxon>
        <taxon>Endogonales incertae sedis</taxon>
        <taxon>Bifiguratus</taxon>
    </lineage>
</organism>
<sequence>MVEVPATLTQSQRQIRNLIGVSTTSACILVNPDGEMGIYFIFSSLGIRAEGIYKLRISFTTGLPMQGKLDSITSIVMSSSVFSEPFTVYTPREYPGVVGTTALSKCFMDQGMLINTRSGGSRYRA</sequence>
<dbReference type="Proteomes" id="UP000242875">
    <property type="component" value="Unassembled WGS sequence"/>
</dbReference>
<dbReference type="AlphaFoldDB" id="A0A261XW56"/>
<keyword evidence="2" id="KW-0805">Transcription regulation</keyword>
<feature type="domain" description="Velvet" evidence="5">
    <location>
        <begin position="1"/>
        <end position="117"/>
    </location>
</feature>
<dbReference type="OrthoDB" id="3056235at2759"/>
<dbReference type="PANTHER" id="PTHR33572">
    <property type="entry name" value="SPORE DEVELOPMENT REGULATOR VOSA"/>
    <property type="match status" value="1"/>
</dbReference>
<dbReference type="PANTHER" id="PTHR33572:SF3">
    <property type="entry name" value="VELVET COMPLEX SUBUNIT B"/>
    <property type="match status" value="1"/>
</dbReference>
<gene>
    <name evidence="6" type="ORF">BZG36_04194</name>
</gene>
<dbReference type="Gene3D" id="2.60.40.3960">
    <property type="entry name" value="Velvet domain"/>
    <property type="match status" value="1"/>
</dbReference>
<evidence type="ECO:0000256" key="4">
    <source>
        <dbReference type="ARBA" id="ARBA00023242"/>
    </source>
</evidence>
<dbReference type="InterPro" id="IPR038491">
    <property type="entry name" value="Velvet_dom_sf"/>
</dbReference>
<dbReference type="EMBL" id="MVBO01000142">
    <property type="protein sequence ID" value="OZJ02571.1"/>
    <property type="molecule type" value="Genomic_DNA"/>
</dbReference>
<dbReference type="GO" id="GO:0005634">
    <property type="term" value="C:nucleus"/>
    <property type="evidence" value="ECO:0007669"/>
    <property type="project" value="UniProtKB-SubCell"/>
</dbReference>
<evidence type="ECO:0000256" key="1">
    <source>
        <dbReference type="ARBA" id="ARBA00004123"/>
    </source>
</evidence>
<evidence type="ECO:0000259" key="5">
    <source>
        <dbReference type="PROSITE" id="PS51821"/>
    </source>
</evidence>
<dbReference type="PROSITE" id="PS51821">
    <property type="entry name" value="VELVET"/>
    <property type="match status" value="1"/>
</dbReference>
<protein>
    <recommendedName>
        <fullName evidence="5">Velvet domain-containing protein</fullName>
    </recommendedName>
</protein>
<evidence type="ECO:0000313" key="6">
    <source>
        <dbReference type="EMBL" id="OZJ02571.1"/>
    </source>
</evidence>
<proteinExistence type="predicted"/>